<evidence type="ECO:0000313" key="2">
    <source>
        <dbReference type="EMBL" id="WPB85290.1"/>
    </source>
</evidence>
<dbReference type="Proteomes" id="UP001305521">
    <property type="component" value="Chromosome"/>
</dbReference>
<accession>A0ABZ0PHU3</accession>
<dbReference type="InterPro" id="IPR009781">
    <property type="entry name" value="DUF1345"/>
</dbReference>
<proteinExistence type="predicted"/>
<keyword evidence="3" id="KW-1185">Reference proteome</keyword>
<feature type="transmembrane region" description="Helical" evidence="1">
    <location>
        <begin position="7"/>
        <end position="26"/>
    </location>
</feature>
<reference evidence="2 3" key="1">
    <citation type="submission" date="2023-11" db="EMBL/GenBank/DDBJ databases">
        <title>Arctic aerobic anoxygenic photoheterotroph Sediminicoccus rosea KRV36 adapts its photosynthesis to long days of polar summer.</title>
        <authorList>
            <person name="Tomasch J."/>
            <person name="Kopejtka K."/>
            <person name="Bily T."/>
            <person name="Gardiner A.T."/>
            <person name="Gardian Z."/>
            <person name="Shivaramu S."/>
            <person name="Koblizek M."/>
            <person name="Engelhardt F."/>
            <person name="Kaftan D."/>
        </authorList>
    </citation>
    <scope>NUCLEOTIDE SEQUENCE [LARGE SCALE GENOMIC DNA]</scope>
    <source>
        <strain evidence="2 3">R-30</strain>
    </source>
</reference>
<dbReference type="Pfam" id="PF07077">
    <property type="entry name" value="DUF1345"/>
    <property type="match status" value="1"/>
</dbReference>
<sequence>MSLTGLLRGGFTLPALGVGLAIFLVLLPTRLSPETAAMLGWSAHVVTYAALLLHRLGKAPPEAMRRRAREMAEGRSMVTWLSVLAAGASLLFLVLRWDGLVGVLAIPAIILSWFYVHLLFAQDYAHEYWTQECGIEFPGGDGTPEFSEFLYLAFTIGMTFQVSDVTTSSPVIRRLVLTHGLVSFGFNAVILAAAVNIVAGGSN</sequence>
<gene>
    <name evidence="2" type="ORF">R9Z33_00100</name>
</gene>
<feature type="transmembrane region" description="Helical" evidence="1">
    <location>
        <begin position="77"/>
        <end position="95"/>
    </location>
</feature>
<organism evidence="2 3">
    <name type="scientific">Sediminicoccus rosea</name>
    <dbReference type="NCBI Taxonomy" id="1225128"/>
    <lineage>
        <taxon>Bacteria</taxon>
        <taxon>Pseudomonadati</taxon>
        <taxon>Pseudomonadota</taxon>
        <taxon>Alphaproteobacteria</taxon>
        <taxon>Acetobacterales</taxon>
        <taxon>Roseomonadaceae</taxon>
        <taxon>Sediminicoccus</taxon>
    </lineage>
</organism>
<protein>
    <submittedName>
        <fullName evidence="2">DUF1345 domain-containing protein</fullName>
    </submittedName>
</protein>
<feature type="transmembrane region" description="Helical" evidence="1">
    <location>
        <begin position="38"/>
        <end position="56"/>
    </location>
</feature>
<evidence type="ECO:0000313" key="3">
    <source>
        <dbReference type="Proteomes" id="UP001305521"/>
    </source>
</evidence>
<keyword evidence="1" id="KW-0472">Membrane</keyword>
<name>A0ABZ0PHU3_9PROT</name>
<keyword evidence="1" id="KW-0812">Transmembrane</keyword>
<dbReference type="RefSeq" id="WP_318649256.1">
    <property type="nucleotide sequence ID" value="NZ_CP137852.1"/>
</dbReference>
<feature type="transmembrane region" description="Helical" evidence="1">
    <location>
        <begin position="101"/>
        <end position="121"/>
    </location>
</feature>
<keyword evidence="1" id="KW-1133">Transmembrane helix</keyword>
<feature type="transmembrane region" description="Helical" evidence="1">
    <location>
        <begin position="176"/>
        <end position="199"/>
    </location>
</feature>
<dbReference type="EMBL" id="CP137852">
    <property type="protein sequence ID" value="WPB85290.1"/>
    <property type="molecule type" value="Genomic_DNA"/>
</dbReference>
<evidence type="ECO:0000256" key="1">
    <source>
        <dbReference type="SAM" id="Phobius"/>
    </source>
</evidence>